<gene>
    <name evidence="2" type="ORF">BDP55DRAFT_631619</name>
</gene>
<protein>
    <recommendedName>
        <fullName evidence="4">Secreted protein</fullName>
    </recommendedName>
</protein>
<keyword evidence="3" id="KW-1185">Reference proteome</keyword>
<evidence type="ECO:0000313" key="2">
    <source>
        <dbReference type="EMBL" id="KAK1675917.1"/>
    </source>
</evidence>
<dbReference type="EMBL" id="JAHMHR010000019">
    <property type="protein sequence ID" value="KAK1675917.1"/>
    <property type="molecule type" value="Genomic_DNA"/>
</dbReference>
<reference evidence="2" key="1">
    <citation type="submission" date="2021-06" db="EMBL/GenBank/DDBJ databases">
        <title>Comparative genomics, transcriptomics and evolutionary studies reveal genomic signatures of adaptation to plant cell wall in hemibiotrophic fungi.</title>
        <authorList>
            <consortium name="DOE Joint Genome Institute"/>
            <person name="Baroncelli R."/>
            <person name="Diaz J.F."/>
            <person name="Benocci T."/>
            <person name="Peng M."/>
            <person name="Battaglia E."/>
            <person name="Haridas S."/>
            <person name="Andreopoulos W."/>
            <person name="Labutti K."/>
            <person name="Pangilinan J."/>
            <person name="Floch G.L."/>
            <person name="Makela M.R."/>
            <person name="Henrissat B."/>
            <person name="Grigoriev I.V."/>
            <person name="Crouch J.A."/>
            <person name="De Vries R.P."/>
            <person name="Sukno S.A."/>
            <person name="Thon M.R."/>
        </authorList>
    </citation>
    <scope>NUCLEOTIDE SEQUENCE</scope>
    <source>
        <strain evidence="2">CBS 193.32</strain>
    </source>
</reference>
<dbReference type="AlphaFoldDB" id="A0AAJ0AP30"/>
<feature type="chain" id="PRO_5042484902" description="Secreted protein" evidence="1">
    <location>
        <begin position="17"/>
        <end position="285"/>
    </location>
</feature>
<organism evidence="2 3">
    <name type="scientific">Colletotrichum godetiae</name>
    <dbReference type="NCBI Taxonomy" id="1209918"/>
    <lineage>
        <taxon>Eukaryota</taxon>
        <taxon>Fungi</taxon>
        <taxon>Dikarya</taxon>
        <taxon>Ascomycota</taxon>
        <taxon>Pezizomycotina</taxon>
        <taxon>Sordariomycetes</taxon>
        <taxon>Hypocreomycetidae</taxon>
        <taxon>Glomerellales</taxon>
        <taxon>Glomerellaceae</taxon>
        <taxon>Colletotrichum</taxon>
        <taxon>Colletotrichum acutatum species complex</taxon>
    </lineage>
</organism>
<feature type="signal peptide" evidence="1">
    <location>
        <begin position="1"/>
        <end position="16"/>
    </location>
</feature>
<evidence type="ECO:0000313" key="3">
    <source>
        <dbReference type="Proteomes" id="UP001224890"/>
    </source>
</evidence>
<comment type="caution">
    <text evidence="2">The sequence shown here is derived from an EMBL/GenBank/DDBJ whole genome shotgun (WGS) entry which is preliminary data.</text>
</comment>
<evidence type="ECO:0000256" key="1">
    <source>
        <dbReference type="SAM" id="SignalP"/>
    </source>
</evidence>
<dbReference type="Proteomes" id="UP001224890">
    <property type="component" value="Unassembled WGS sequence"/>
</dbReference>
<dbReference type="GeneID" id="85456834"/>
<accession>A0AAJ0AP30</accession>
<sequence length="285" mass="31197">MLRDPLFLGFAGLCMGLCIANLRPGAGWLPGGLTQGGKACKHGTAMVRFGAVPMAKGATESRIAQSDVVLMPETCVILDMMRNAPLRLSVSGLTFNSIGTTILEKNKRNKSTKGGKAWRFWARNLGLTTKDGSSVHIGLGERMVKPTYGKVSRRASKKGGLDGLATLVRFWGGGKRNSRVCGSSQGWQSCALSHRNYWPTTLHIGRLAYPGINDQRTGGQISTPTMRQREVKVKVGVIVQPVFRRRFLTRFQFHSRFRLGINSNQTIWHDVTFGTAPPSHFTAAP</sequence>
<keyword evidence="1" id="KW-0732">Signal</keyword>
<dbReference type="RefSeq" id="XP_060429920.1">
    <property type="nucleotide sequence ID" value="XM_060572308.1"/>
</dbReference>
<evidence type="ECO:0008006" key="4">
    <source>
        <dbReference type="Google" id="ProtNLM"/>
    </source>
</evidence>
<name>A0AAJ0AP30_9PEZI</name>
<proteinExistence type="predicted"/>